<evidence type="ECO:0000313" key="6">
    <source>
        <dbReference type="Proteomes" id="UP000019116"/>
    </source>
</evidence>
<dbReference type="Pfam" id="PF07707">
    <property type="entry name" value="BACK"/>
    <property type="match status" value="1"/>
</dbReference>
<dbReference type="Gramene" id="TraesCS4A02G362800.1">
    <property type="protein sequence ID" value="TraesCS4A02G362800.1"/>
    <property type="gene ID" value="TraesCS4A02G362800"/>
</dbReference>
<reference evidence="5" key="2">
    <citation type="submission" date="2018-10" db="UniProtKB">
        <authorList>
            <consortium name="EnsemblPlants"/>
        </authorList>
    </citation>
    <scope>IDENTIFICATION</scope>
</reference>
<dbReference type="Gramene" id="TraesCAD_scaffold_105238_01G000100.1">
    <property type="protein sequence ID" value="TraesCAD_scaffold_105238_01G000100.1"/>
    <property type="gene ID" value="TraesCAD_scaffold_105238_01G000100"/>
</dbReference>
<dbReference type="Gramene" id="TraesSYM4A03G02197220.1">
    <property type="protein sequence ID" value="TraesSYM4A03G02197220.1"/>
    <property type="gene ID" value="TraesSYM4A03G02197220"/>
</dbReference>
<dbReference type="PROSITE" id="PS50097">
    <property type="entry name" value="BTB"/>
    <property type="match status" value="1"/>
</dbReference>
<dbReference type="InterPro" id="IPR011705">
    <property type="entry name" value="BACK"/>
</dbReference>
<reference evidence="5" key="1">
    <citation type="submission" date="2018-08" db="EMBL/GenBank/DDBJ databases">
        <authorList>
            <person name="Rossello M."/>
        </authorList>
    </citation>
    <scope>NUCLEOTIDE SEQUENCE [LARGE SCALE GENOMIC DNA]</scope>
    <source>
        <strain evidence="5">cv. Chinese Spring</strain>
    </source>
</reference>
<dbReference type="Pfam" id="PF00651">
    <property type="entry name" value="BTB"/>
    <property type="match status" value="1"/>
</dbReference>
<dbReference type="InterPro" id="IPR011333">
    <property type="entry name" value="SKP1/BTB/POZ_sf"/>
</dbReference>
<dbReference type="CDD" id="cd18186">
    <property type="entry name" value="BTB_POZ_ZBTB_KLHL-like"/>
    <property type="match status" value="1"/>
</dbReference>
<dbReference type="InterPro" id="IPR000210">
    <property type="entry name" value="BTB/POZ_dom"/>
</dbReference>
<evidence type="ECO:0000259" key="4">
    <source>
        <dbReference type="PROSITE" id="PS50097"/>
    </source>
</evidence>
<dbReference type="PANTHER" id="PTHR46336">
    <property type="entry name" value="OS02G0260700 PROTEIN"/>
    <property type="match status" value="1"/>
</dbReference>
<dbReference type="Gramene" id="TraesCS4A03G0895500.1">
    <property type="protein sequence ID" value="TraesCS4A03G0895500.1.CDS"/>
    <property type="gene ID" value="TraesCS4A03G0895500"/>
</dbReference>
<evidence type="ECO:0000313" key="5">
    <source>
        <dbReference type="EnsemblPlants" id="TraesCS4A02G362800.1"/>
    </source>
</evidence>
<dbReference type="FunFam" id="3.30.710.10:FF:000106">
    <property type="entry name" value="BTB/POZ domain-containing protein POB1"/>
    <property type="match status" value="1"/>
</dbReference>
<dbReference type="InterPro" id="IPR045890">
    <property type="entry name" value="POB1-like"/>
</dbReference>
<dbReference type="FunFam" id="1.25.40.420:FF:000008">
    <property type="entry name" value="BTB/POZ domain-containing protein POB1"/>
    <property type="match status" value="1"/>
</dbReference>
<comment type="function">
    <text evidence="1">May act as a substrate-specific adapter of an E3 ubiquitin-protein ligase complex (CUL3-RBX1-BTB) which mediates the ubiquitination and subsequent proteasomal degradation of target proteins.</text>
</comment>
<dbReference type="EnsemblPlants" id="TraesCS4A02G362800.1">
    <property type="protein sequence ID" value="TraesCS4A02G362800.1"/>
    <property type="gene ID" value="TraesCS4A02G362800"/>
</dbReference>
<evidence type="ECO:0000256" key="1">
    <source>
        <dbReference type="ARBA" id="ARBA00002668"/>
    </source>
</evidence>
<evidence type="ECO:0000256" key="2">
    <source>
        <dbReference type="ARBA" id="ARBA00004906"/>
    </source>
</evidence>
<dbReference type="SUPFAM" id="SSF54695">
    <property type="entry name" value="POZ domain"/>
    <property type="match status" value="1"/>
</dbReference>
<dbReference type="STRING" id="4565.A0A3B6I3W1"/>
<dbReference type="Gramene" id="TraesROB_scaffold_110263_01G000100.1">
    <property type="protein sequence ID" value="TraesROB_scaffold_110263_01G000100.1"/>
    <property type="gene ID" value="TraesROB_scaffold_110263_01G000100"/>
</dbReference>
<dbReference type="Gramene" id="TraesNOR4A03G02191850.1">
    <property type="protein sequence ID" value="TraesNOR4A03G02191850.1"/>
    <property type="gene ID" value="TraesNOR4A03G02191850"/>
</dbReference>
<dbReference type="SMART" id="SM00225">
    <property type="entry name" value="BTB"/>
    <property type="match status" value="1"/>
</dbReference>
<accession>A0A3B6I3W1</accession>
<dbReference type="SMART" id="SM00875">
    <property type="entry name" value="BACK"/>
    <property type="match status" value="1"/>
</dbReference>
<dbReference type="Gene3D" id="3.30.710.10">
    <property type="entry name" value="Potassium Channel Kv1.1, Chain A"/>
    <property type="match status" value="1"/>
</dbReference>
<keyword evidence="6" id="KW-1185">Reference proteome</keyword>
<dbReference type="OMA" id="KWAKANS"/>
<dbReference type="OrthoDB" id="45365at2759"/>
<proteinExistence type="predicted"/>
<feature type="domain" description="BTB" evidence="4">
    <location>
        <begin position="135"/>
        <end position="208"/>
    </location>
</feature>
<dbReference type="GO" id="GO:0010114">
    <property type="term" value="P:response to red light"/>
    <property type="evidence" value="ECO:0000318"/>
    <property type="project" value="GO_Central"/>
</dbReference>
<evidence type="ECO:0000256" key="3">
    <source>
        <dbReference type="ARBA" id="ARBA00022786"/>
    </source>
</evidence>
<dbReference type="Proteomes" id="UP000019116">
    <property type="component" value="Chromosome 4A"/>
</dbReference>
<organism evidence="5">
    <name type="scientific">Triticum aestivum</name>
    <name type="common">Wheat</name>
    <dbReference type="NCBI Taxonomy" id="4565"/>
    <lineage>
        <taxon>Eukaryota</taxon>
        <taxon>Viridiplantae</taxon>
        <taxon>Streptophyta</taxon>
        <taxon>Embryophyta</taxon>
        <taxon>Tracheophyta</taxon>
        <taxon>Spermatophyta</taxon>
        <taxon>Magnoliopsida</taxon>
        <taxon>Liliopsida</taxon>
        <taxon>Poales</taxon>
        <taxon>Poaceae</taxon>
        <taxon>BOP clade</taxon>
        <taxon>Pooideae</taxon>
        <taxon>Triticodae</taxon>
        <taxon>Triticeae</taxon>
        <taxon>Triticinae</taxon>
        <taxon>Triticum</taxon>
    </lineage>
</organism>
<dbReference type="Gene3D" id="1.25.40.420">
    <property type="match status" value="1"/>
</dbReference>
<dbReference type="Gramene" id="TraesJAG4A03G02171130.1">
    <property type="protein sequence ID" value="TraesJAG4A03G02171130.1"/>
    <property type="gene ID" value="TraesJAG4A03G02171130"/>
</dbReference>
<dbReference type="PANTHER" id="PTHR46336:SF21">
    <property type="entry name" value="OS02G0260700 PROTEIN"/>
    <property type="match status" value="1"/>
</dbReference>
<sequence>MVGAQGSTMPAAEAGMDIELSRGSWAPNFAFAFDSERFSDKVLRIEIVANSEVAGGGSLTEPASQRAEEEQIQEALQALECCGLSPICNCLDLVCIYCTTIDANNVARVLLALVGRMNTCSPSGVTTDEGQSIDSSSTMAAKAISAVKALYINSAILAARSPFFQKLFTNGMKESDESHPRIRIADSEENSLMELLRFMYSGKLTTIEPTLLLDILMGADKFEVPACMRYCSQLLISRPMTTESALLYLGHPCSILMAAEVQSLVRAAKGFLANKYKDFDMFQDELMNISLVGIEAIFSSSDLHVLCEDVVYYFLLKWARVRYYYSEEERRKVLSYRLLPLVRFSNMSCDALQKVLRYEDVDIDHEYLTKHIAEVLLHKAYPNQMEGALAANVTTCWQFAERAYDFKLVRVVAFNQPCPQVTVYMDLKRDECSRLFPSGGICMQIFHLAGHKFYLLANCKMVEQATSYSFALSLNIFDEPAGSICLDIEFAARTKPLGKFVSKYGYKNTMTGDRSQGCGDLFGMPWSTFIADDSLFIDGVLYLRADLTLVVQPELQT</sequence>
<keyword evidence="3" id="KW-0833">Ubl conjugation pathway</keyword>
<comment type="pathway">
    <text evidence="2">Protein modification; protein ubiquitination.</text>
</comment>
<dbReference type="Gramene" id="TraesLAC4A03G02122820.1">
    <property type="protein sequence ID" value="TraesLAC4A03G02122820.1"/>
    <property type="gene ID" value="TraesLAC4A03G02122820"/>
</dbReference>
<name>A0A3B6I3W1_WHEAT</name>
<dbReference type="AlphaFoldDB" id="A0A3B6I3W1"/>
<dbReference type="GO" id="GO:0005634">
    <property type="term" value="C:nucleus"/>
    <property type="evidence" value="ECO:0000318"/>
    <property type="project" value="GO_Central"/>
</dbReference>
<protein>
    <recommendedName>
        <fullName evidence="4">BTB domain-containing protein</fullName>
    </recommendedName>
</protein>
<dbReference type="Gramene" id="TraesARI4A03G02208050.1">
    <property type="protein sequence ID" value="TraesARI4A03G02208050.1"/>
    <property type="gene ID" value="TraesARI4A03G02208050"/>
</dbReference>